<dbReference type="GeneID" id="5880822"/>
<keyword evidence="2" id="KW-1185">Reference proteome</keyword>
<dbReference type="Proteomes" id="UP000008076">
    <property type="component" value="Unassembled WGS sequence"/>
</dbReference>
<dbReference type="EMBL" id="DS548665">
    <property type="protein sequence ID" value="EDR27934.1"/>
    <property type="molecule type" value="Genomic_DNA"/>
</dbReference>
<dbReference type="AlphaFoldDB" id="B0EC05"/>
<dbReference type="RefSeq" id="XP_001735847.1">
    <property type="nucleotide sequence ID" value="XM_001735795.1"/>
</dbReference>
<evidence type="ECO:0000313" key="1">
    <source>
        <dbReference type="EMBL" id="EDR27934.1"/>
    </source>
</evidence>
<name>B0EC05_ENTDS</name>
<evidence type="ECO:0000313" key="2">
    <source>
        <dbReference type="Proteomes" id="UP000008076"/>
    </source>
</evidence>
<accession>B0EC05</accession>
<organism evidence="2">
    <name type="scientific">Entamoeba dispar (strain ATCC PRA-260 / SAW760)</name>
    <dbReference type="NCBI Taxonomy" id="370354"/>
    <lineage>
        <taxon>Eukaryota</taxon>
        <taxon>Amoebozoa</taxon>
        <taxon>Evosea</taxon>
        <taxon>Archamoebae</taxon>
        <taxon>Mastigamoebida</taxon>
        <taxon>Entamoebidae</taxon>
        <taxon>Entamoeba</taxon>
    </lineage>
</organism>
<reference evidence="2" key="1">
    <citation type="submission" date="2007-12" db="EMBL/GenBank/DDBJ databases">
        <title>Annotation of Entamoeba dispar SAW760.</title>
        <authorList>
            <person name="Lorenzi H."/>
            <person name="Inman J."/>
            <person name="Schobel S."/>
            <person name="Amedeo P."/>
            <person name="Caler E."/>
        </authorList>
    </citation>
    <scope>NUCLEOTIDE SEQUENCE [LARGE SCALE GENOMIC DNA]</scope>
    <source>
        <strain evidence="2">ATCC PRA-260 / SAW760</strain>
    </source>
</reference>
<gene>
    <name evidence="1" type="ORF">EDI_294350</name>
</gene>
<proteinExistence type="predicted"/>
<protein>
    <submittedName>
        <fullName evidence="1">Uncharacterized protein</fullName>
    </submittedName>
</protein>
<dbReference type="VEuPathDB" id="AmoebaDB:EDI_294350"/>
<dbReference type="KEGG" id="edi:EDI_294350"/>
<sequence length="101" mass="11877">MNIPIEDRVDACRLEDVSVSLLSSYFIDLDGIEELCENMKDLYNKEQISTLGDEKYLQLMEKEAYLVEDLAITSMRFLREYKKIINIMKNCSTNKRNQDIN</sequence>